<protein>
    <submittedName>
        <fullName evidence="4">4-methylaminobutanoate oxidase (Formaldehyde-forming)</fullName>
        <ecNumber evidence="4">1.5.3.19</ecNumber>
    </submittedName>
</protein>
<dbReference type="OrthoDB" id="7156675at2"/>
<gene>
    <name evidence="4" type="primary">mlr_5</name>
    <name evidence="4" type="ORF">LOM8899_01651</name>
</gene>
<evidence type="ECO:0000313" key="4">
    <source>
        <dbReference type="EMBL" id="SMY07515.1"/>
    </source>
</evidence>
<dbReference type="Gene3D" id="3.50.50.60">
    <property type="entry name" value="FAD/NAD(P)-binding domain"/>
    <property type="match status" value="1"/>
</dbReference>
<dbReference type="Pfam" id="PF16350">
    <property type="entry name" value="FAO_M"/>
    <property type="match status" value="1"/>
</dbReference>
<dbReference type="PANTHER" id="PTHR43757">
    <property type="entry name" value="AMINOMETHYLTRANSFERASE"/>
    <property type="match status" value="1"/>
</dbReference>
<evidence type="ECO:0000259" key="3">
    <source>
        <dbReference type="PROSITE" id="PS50206"/>
    </source>
</evidence>
<dbReference type="SUPFAM" id="SSF101790">
    <property type="entry name" value="Aminomethyltransferase beta-barrel domain"/>
    <property type="match status" value="1"/>
</dbReference>
<dbReference type="InterPro" id="IPR013977">
    <property type="entry name" value="GcvT_C"/>
</dbReference>
<dbReference type="Gene3D" id="3.30.9.10">
    <property type="entry name" value="D-Amino Acid Oxidase, subunit A, domain 2"/>
    <property type="match status" value="1"/>
</dbReference>
<dbReference type="InterPro" id="IPR027266">
    <property type="entry name" value="TrmE/GcvT-like"/>
</dbReference>
<dbReference type="Gene3D" id="3.30.1360.120">
    <property type="entry name" value="Probable tRNA modification gtpase trme, domain 1"/>
    <property type="match status" value="1"/>
</dbReference>
<organism evidence="4 5">
    <name type="scientific">Flavimaricola marinus</name>
    <dbReference type="NCBI Taxonomy" id="1819565"/>
    <lineage>
        <taxon>Bacteria</taxon>
        <taxon>Pseudomonadati</taxon>
        <taxon>Pseudomonadota</taxon>
        <taxon>Alphaproteobacteria</taxon>
        <taxon>Rhodobacterales</taxon>
        <taxon>Paracoccaceae</taxon>
        <taxon>Flavimaricola</taxon>
    </lineage>
</organism>
<dbReference type="Proteomes" id="UP000201613">
    <property type="component" value="Unassembled WGS sequence"/>
</dbReference>
<dbReference type="SUPFAM" id="SSF54373">
    <property type="entry name" value="FAD-linked reductases, C-terminal domain"/>
    <property type="match status" value="1"/>
</dbReference>
<dbReference type="EMBL" id="FXZK01000002">
    <property type="protein sequence ID" value="SMY07515.1"/>
    <property type="molecule type" value="Genomic_DNA"/>
</dbReference>
<dbReference type="PROSITE" id="PS50206">
    <property type="entry name" value="RHODANESE_3"/>
    <property type="match status" value="1"/>
</dbReference>
<name>A0A238LDM5_9RHOB</name>
<dbReference type="InterPro" id="IPR036188">
    <property type="entry name" value="FAD/NAD-bd_sf"/>
</dbReference>
<proteinExistence type="inferred from homology"/>
<sequence length="812" mass="88380">MADFPTTAKAVIVGGGIVGCSTAYHLAKLGWDVVLLERKKLTSGTTFHAAGLVGQLRSSANITQLLGYSVSLYDKLEEETGLGTGWKMNGGLRLACNAERWTEVKRQATTAHSFGLDMQLLTPKEAQDLWPLMQVDDVVGAAFLPTDGQANPSDITQALAKGARMAGAQIFEDTKVLSVDVDKGVIKGIETEKGRIDCSVVIACCGQWTRAFAKTVGVNVPLVSVQHQYMITEKIDGVTPDLPTLRDPDRLTYYKEDVGGLVMGGYEPNPIMWAENGIPKGFHYSLLDSDYEHFEPMMELALGRVPALETAGVKELVNGPESFTPDGNFILGEAPELRNFYVGAGFNAYGIAAGGGAGMALAEWVAKGEPPYDLWSVDIRRFGRPHFDTDWVRARTYEAYGKHYTMAWPSEEHDSGRPCRRSPLYDTLLKGGAVFGEKLGWERPNWFAEPGEVAKDIYTFERPNWHSAVAREHKAAREAAVLFDQTSFAKFTLKGPDAEAALSWIAANDVSGPVGSLTYTQMLNDHGGIECDLTAVRVKEDEFYIVTGTGFATHDFDHIAKTIPEGMNAQLVDVTSGNAVLSLFGPKARAILGAVTRDDVSHEGFPFGTAKTIGIAGCPVMALRITYVGELGWELHLPVEYAATVYAALHKAGAEHGLRNAGYRAIETLRLEKGYRAWGSDIGPDYTPIEAGLGFAVKLKKNIDFKGRAAVEQQRAKGVNRMMTTFTAAPDVILSGRETIYRDGVRVGYLSSAGFGHSLGKSIGMGYVRHTDGVTRDFVLSGRYELEVATVRVPCEATLSPLYDPKMERVKC</sequence>
<dbReference type="Gene3D" id="3.30.70.1400">
    <property type="entry name" value="Aminomethyltransferase beta-barrel domains"/>
    <property type="match status" value="1"/>
</dbReference>
<dbReference type="AlphaFoldDB" id="A0A238LDM5"/>
<reference evidence="5" key="1">
    <citation type="submission" date="2017-05" db="EMBL/GenBank/DDBJ databases">
        <authorList>
            <person name="Rodrigo-Torres L."/>
            <person name="Arahal R. D."/>
            <person name="Lucena T."/>
        </authorList>
    </citation>
    <scope>NUCLEOTIDE SEQUENCE [LARGE SCALE GENOMIC DNA]</scope>
    <source>
        <strain evidence="5">CECT 8899</strain>
    </source>
</reference>
<dbReference type="GO" id="GO:0102317">
    <property type="term" value="F:4-methylaminobutyrate oxidase (demethylating) activity"/>
    <property type="evidence" value="ECO:0007669"/>
    <property type="project" value="UniProtKB-EC"/>
</dbReference>
<dbReference type="Gene3D" id="2.40.30.110">
    <property type="entry name" value="Aminomethyltransferase beta-barrel domains"/>
    <property type="match status" value="1"/>
</dbReference>
<feature type="domain" description="Rhodanese" evidence="3">
    <location>
        <begin position="642"/>
        <end position="687"/>
    </location>
</feature>
<dbReference type="PANTHER" id="PTHR43757:SF11">
    <property type="entry name" value="SARCOSINE DEHYDROGENASE"/>
    <property type="match status" value="1"/>
</dbReference>
<dbReference type="InterPro" id="IPR028896">
    <property type="entry name" value="GcvT/YgfZ/DmdA"/>
</dbReference>
<evidence type="ECO:0000256" key="2">
    <source>
        <dbReference type="ARBA" id="ARBA00023002"/>
    </source>
</evidence>
<keyword evidence="5" id="KW-1185">Reference proteome</keyword>
<dbReference type="RefSeq" id="WP_093991705.1">
    <property type="nucleotide sequence ID" value="NZ_FXZK01000002.1"/>
</dbReference>
<dbReference type="Pfam" id="PF01266">
    <property type="entry name" value="DAO"/>
    <property type="match status" value="1"/>
</dbReference>
<dbReference type="SUPFAM" id="SSF51905">
    <property type="entry name" value="FAD/NAD(P)-binding domain"/>
    <property type="match status" value="1"/>
</dbReference>
<dbReference type="EC" id="1.5.3.19" evidence="4"/>
<keyword evidence="2 4" id="KW-0560">Oxidoreductase</keyword>
<evidence type="ECO:0000256" key="1">
    <source>
        <dbReference type="ARBA" id="ARBA00008609"/>
    </source>
</evidence>
<dbReference type="SUPFAM" id="SSF103025">
    <property type="entry name" value="Folate-binding domain"/>
    <property type="match status" value="1"/>
</dbReference>
<dbReference type="InterPro" id="IPR006076">
    <property type="entry name" value="FAD-dep_OxRdtase"/>
</dbReference>
<dbReference type="Pfam" id="PF08669">
    <property type="entry name" value="GCV_T_C"/>
    <property type="match status" value="1"/>
</dbReference>
<evidence type="ECO:0000313" key="5">
    <source>
        <dbReference type="Proteomes" id="UP000201613"/>
    </source>
</evidence>
<dbReference type="Pfam" id="PF01571">
    <property type="entry name" value="GCV_T"/>
    <property type="match status" value="1"/>
</dbReference>
<dbReference type="InterPro" id="IPR006222">
    <property type="entry name" value="GCVT_N"/>
</dbReference>
<comment type="similarity">
    <text evidence="1">Belongs to the GcvT family.</text>
</comment>
<dbReference type="InterPro" id="IPR001763">
    <property type="entry name" value="Rhodanese-like_dom"/>
</dbReference>
<dbReference type="InterPro" id="IPR032503">
    <property type="entry name" value="FAO_M"/>
</dbReference>
<accession>A0A238LDM5</accession>
<dbReference type="InterPro" id="IPR029043">
    <property type="entry name" value="GcvT/YgfZ_C"/>
</dbReference>